<protein>
    <submittedName>
        <fullName evidence="1">Uncharacterized protein</fullName>
    </submittedName>
</protein>
<reference evidence="1 2" key="1">
    <citation type="submission" date="2019-06" db="EMBL/GenBank/DDBJ databases">
        <title>An operon consisting of a P-type ATPase gene and a transcriptional regular gene given the different cadmium resistance in Bacillus vietamensis 151-6 and Bacillus marisflavi 151-25.</title>
        <authorList>
            <person name="Yu X."/>
        </authorList>
    </citation>
    <scope>NUCLEOTIDE SEQUENCE [LARGE SCALE GENOMIC DNA]</scope>
    <source>
        <strain evidence="1 2">151-6</strain>
    </source>
</reference>
<organism evidence="1 2">
    <name type="scientific">Rossellomorea vietnamensis</name>
    <dbReference type="NCBI Taxonomy" id="218284"/>
    <lineage>
        <taxon>Bacteria</taxon>
        <taxon>Bacillati</taxon>
        <taxon>Bacillota</taxon>
        <taxon>Bacilli</taxon>
        <taxon>Bacillales</taxon>
        <taxon>Bacillaceae</taxon>
        <taxon>Rossellomorea</taxon>
    </lineage>
</organism>
<dbReference type="EMBL" id="CP047394">
    <property type="protein sequence ID" value="QHE61558.1"/>
    <property type="molecule type" value="Genomic_DNA"/>
</dbReference>
<dbReference type="AlphaFoldDB" id="A0A6I6UHZ8"/>
<dbReference type="RefSeq" id="WP_159362004.1">
    <property type="nucleotide sequence ID" value="NZ_CP047394.1"/>
</dbReference>
<evidence type="ECO:0000313" key="2">
    <source>
        <dbReference type="Proteomes" id="UP000465062"/>
    </source>
</evidence>
<dbReference type="Proteomes" id="UP000465062">
    <property type="component" value="Chromosome"/>
</dbReference>
<name>A0A6I6UHZ8_9BACI</name>
<accession>A0A6I6UHZ8</accession>
<evidence type="ECO:0000313" key="1">
    <source>
        <dbReference type="EMBL" id="QHE61558.1"/>
    </source>
</evidence>
<proteinExistence type="predicted"/>
<dbReference type="KEGG" id="bvq:FHE72_11405"/>
<gene>
    <name evidence="1" type="ORF">FHE72_11405</name>
</gene>
<sequence length="96" mass="11652">MPNKKDESNDVLGQKNEEIEKLEEMLSAVLHYLSDDEIEEIDIEYLLTNTDNLREWWDSYREKNKKKLEDEIKKSLNRLSLEELENIREQIKNKNR</sequence>